<reference evidence="2" key="1">
    <citation type="journal article" date="2012" name="Proc. Natl. Acad. Sci. U.S.A.">
        <title>Antigenic diversity is generated by distinct evolutionary mechanisms in African trypanosome species.</title>
        <authorList>
            <person name="Jackson A.P."/>
            <person name="Berry A."/>
            <person name="Aslett M."/>
            <person name="Allison H.C."/>
            <person name="Burton P."/>
            <person name="Vavrova-Anderson J."/>
            <person name="Brown R."/>
            <person name="Browne H."/>
            <person name="Corton N."/>
            <person name="Hauser H."/>
            <person name="Gamble J."/>
            <person name="Gilderthorp R."/>
            <person name="Marcello L."/>
            <person name="McQuillan J."/>
            <person name="Otto T.D."/>
            <person name="Quail M.A."/>
            <person name="Sanders M.J."/>
            <person name="van Tonder A."/>
            <person name="Ginger M.L."/>
            <person name="Field M.C."/>
            <person name="Barry J.D."/>
            <person name="Hertz-Fowler C."/>
            <person name="Berriman M."/>
        </authorList>
    </citation>
    <scope>NUCLEOTIDE SEQUENCE</scope>
    <source>
        <strain evidence="2">IL3000</strain>
    </source>
</reference>
<evidence type="ECO:0000313" key="2">
    <source>
        <dbReference type="EMBL" id="CCC91833.1"/>
    </source>
</evidence>
<dbReference type="AlphaFoldDB" id="G0UR22"/>
<name>G0UR22_TRYCI</name>
<organism evidence="2">
    <name type="scientific">Trypanosoma congolense (strain IL3000)</name>
    <dbReference type="NCBI Taxonomy" id="1068625"/>
    <lineage>
        <taxon>Eukaryota</taxon>
        <taxon>Discoba</taxon>
        <taxon>Euglenozoa</taxon>
        <taxon>Kinetoplastea</taxon>
        <taxon>Metakinetoplastina</taxon>
        <taxon>Trypanosomatida</taxon>
        <taxon>Trypanosomatidae</taxon>
        <taxon>Trypanosoma</taxon>
        <taxon>Nannomonas</taxon>
    </lineage>
</organism>
<keyword evidence="1" id="KW-1133">Transmembrane helix</keyword>
<protein>
    <submittedName>
        <fullName evidence="2">Uncharacterized protein</fullName>
    </submittedName>
</protein>
<keyword evidence="1" id="KW-0812">Transmembrane</keyword>
<evidence type="ECO:0000256" key="1">
    <source>
        <dbReference type="SAM" id="Phobius"/>
    </source>
</evidence>
<keyword evidence="1" id="KW-0472">Membrane</keyword>
<proteinExistence type="predicted"/>
<sequence>MVPEMVCALELREALFPFFPFSVSATLPLAGRRQFITCCFVCCSLIVYFFPSSCFFLLLSKALSWRNCGFSPHPLSLYTHPRKGNTKGFLLENKIVSEQRKQRRKTAGGRKESNVCSLNNLAD</sequence>
<feature type="transmembrane region" description="Helical" evidence="1">
    <location>
        <begin position="34"/>
        <end position="59"/>
    </location>
</feature>
<accession>G0UR22</accession>
<gene>
    <name evidence="2" type="ORF">TCIL3000_8_370</name>
</gene>
<dbReference type="EMBL" id="HE575321">
    <property type="protein sequence ID" value="CCC91833.1"/>
    <property type="molecule type" value="Genomic_DNA"/>
</dbReference>